<dbReference type="InterPro" id="IPR001296">
    <property type="entry name" value="Glyco_trans_1"/>
</dbReference>
<dbReference type="SUPFAM" id="SSF53756">
    <property type="entry name" value="UDP-Glycosyltransferase/glycogen phosphorylase"/>
    <property type="match status" value="1"/>
</dbReference>
<dbReference type="EMBL" id="UNOZ01000027">
    <property type="protein sequence ID" value="SYX91213.1"/>
    <property type="molecule type" value="Genomic_DNA"/>
</dbReference>
<dbReference type="Pfam" id="PF00534">
    <property type="entry name" value="Glycos_transf_1"/>
    <property type="match status" value="1"/>
</dbReference>
<dbReference type="PANTHER" id="PTHR38785:SF1">
    <property type="entry name" value="HOMOLOG OF VIRK"/>
    <property type="match status" value="1"/>
</dbReference>
<dbReference type="CDD" id="cd03823">
    <property type="entry name" value="GT4_ExpE7-like"/>
    <property type="match status" value="1"/>
</dbReference>
<protein>
    <submittedName>
        <fullName evidence="3">Uncharacterized protein</fullName>
    </submittedName>
</protein>
<organism evidence="3 4">
    <name type="scientific">Pseudomonas reidholzensis</name>
    <dbReference type="NCBI Taxonomy" id="1785162"/>
    <lineage>
        <taxon>Bacteria</taxon>
        <taxon>Pseudomonadati</taxon>
        <taxon>Pseudomonadota</taxon>
        <taxon>Gammaproteobacteria</taxon>
        <taxon>Pseudomonadales</taxon>
        <taxon>Pseudomonadaceae</taxon>
        <taxon>Pseudomonas</taxon>
    </lineage>
</organism>
<dbReference type="PANTHER" id="PTHR38785">
    <property type="entry name" value="HOMOLOG OF VIRK"/>
    <property type="match status" value="1"/>
</dbReference>
<dbReference type="Pfam" id="PF13439">
    <property type="entry name" value="Glyco_transf_4"/>
    <property type="match status" value="1"/>
</dbReference>
<dbReference type="Pfam" id="PF04393">
    <property type="entry name" value="DUF535"/>
    <property type="match status" value="1"/>
</dbReference>
<proteinExistence type="predicted"/>
<dbReference type="AlphaFoldDB" id="A0A383RWP8"/>
<dbReference type="GO" id="GO:0006974">
    <property type="term" value="P:DNA damage response"/>
    <property type="evidence" value="ECO:0007669"/>
    <property type="project" value="TreeGrafter"/>
</dbReference>
<feature type="domain" description="Glycosyltransferase subfamily 4-like N-terminal" evidence="2">
    <location>
        <begin position="599"/>
        <end position="794"/>
    </location>
</feature>
<sequence length="1000" mass="110315">MMLGSLVKSVLAVQPGYSLRALNNKRKLVVLMITYWPELSGFMQRMTTALGKHGVDQLGADTVGVVQWPYISKAWDAEMRLGVVAAHYEEVTRYLPSLLLLGRDEALTLCDLSSYSPGCSLVLDRPVWFQREGELVLNLFQEEVRVASLAFSLCRLQGQLYLVIGAVQGIHKGIDSERSLAIYRDLTKDFEGLRPRSFLIEAIKCLARTVGAARIYAVGDAYRHHRHPYFGAEKAKELAGNYDVIWMENGAAPSEREDFFSIPLAPAKRSADDIAPKKRAMYRRRHELLDEVFARIAAAIPGNDEQRQLQGHRQRLGVALRLPQDEPPATSRSLSARVATILRRLTTEPRADQRLLAYVRKAGILPTLRKICRELGKQGLGLFWQSAAAKGAGVLLPEPSVAASALFPRDVLLVSEFEPDQRLQARPEQARQALSSLGYRCQVVDWRNPHACLTALQTCSSVIFHRLPAVAEVAALYQEARRLKVSCCWDADEQIFDPEAYRQRADVAALSEATQHSVMAAVALYRQALLASDRAIAATPALAQAMRDAGASQVDLVQSAAGEASLDTEQLAQVFPPPPSPRTRRILSANIFFAPRSFGGATVVAEQMTRLLGATSRWQQFIFTALPSTEQPLYTLHRYEAQGAAVFGMGLSENISQREIFENLATVPVFDAVLRSVAPDLVHLHSIQGLGAQLADCCARAGIPFVVTLHDAWWICGRQFMINNQGRYCGQTTVSLEVCAKCVDDAPLNDYRQKLLASTLKKANLLLAPSRFTKDLYIANGFDATKIRVNRNGIMAPGADYHKQPGQTLRFGFVGGNSTVKGIDLIVRAFATLDRADYELKVVDNLLHMGFRSFNRHSIKIPGTVSIIPGYTQANMDEFFSGIDVLLFPTQCKETFGLAVREALVRDVWVITTHAGGAVEDIVDGVNGTIIPLSADERYLRQALAEILDNPARFAQHRNTFKDSITLFSDQALELQGIYEEVLSVGATAGSQPSAIDSLK</sequence>
<name>A0A383RWP8_9PSED</name>
<evidence type="ECO:0000259" key="2">
    <source>
        <dbReference type="Pfam" id="PF13439"/>
    </source>
</evidence>
<dbReference type="GO" id="GO:0016757">
    <property type="term" value="F:glycosyltransferase activity"/>
    <property type="evidence" value="ECO:0007669"/>
    <property type="project" value="InterPro"/>
</dbReference>
<dbReference type="OrthoDB" id="6835762at2"/>
<dbReference type="InterPro" id="IPR028098">
    <property type="entry name" value="Glyco_trans_4-like_N"/>
</dbReference>
<feature type="domain" description="Glycosyl transferase family 1" evidence="1">
    <location>
        <begin position="808"/>
        <end position="957"/>
    </location>
</feature>
<evidence type="ECO:0000313" key="3">
    <source>
        <dbReference type="EMBL" id="SYX91213.1"/>
    </source>
</evidence>
<dbReference type="Proteomes" id="UP000263595">
    <property type="component" value="Unassembled WGS sequence"/>
</dbReference>
<accession>A0A383RWP8</accession>
<evidence type="ECO:0000313" key="4">
    <source>
        <dbReference type="Proteomes" id="UP000263595"/>
    </source>
</evidence>
<evidence type="ECO:0000259" key="1">
    <source>
        <dbReference type="Pfam" id="PF00534"/>
    </source>
</evidence>
<keyword evidence="4" id="KW-1185">Reference proteome</keyword>
<dbReference type="Gene3D" id="3.40.50.2000">
    <property type="entry name" value="Glycogen Phosphorylase B"/>
    <property type="match status" value="2"/>
</dbReference>
<gene>
    <name evidence="3" type="ORF">CCOS865_03482</name>
</gene>
<reference evidence="4" key="1">
    <citation type="submission" date="2018-08" db="EMBL/GenBank/DDBJ databases">
        <authorList>
            <person name="Blom J."/>
        </authorList>
    </citation>
    <scope>NUCLEOTIDE SEQUENCE [LARGE SCALE GENOMIC DNA]</scope>
    <source>
        <strain evidence="4">CCOS 865</strain>
    </source>
</reference>
<dbReference type="InterPro" id="IPR007488">
    <property type="entry name" value="DUF535"/>
</dbReference>